<dbReference type="SMART" id="SM00020">
    <property type="entry name" value="Tryp_SPc"/>
    <property type="match status" value="1"/>
</dbReference>
<dbReference type="AlphaFoldDB" id="A0A9X3IYJ7"/>
<dbReference type="PROSITE" id="PS00134">
    <property type="entry name" value="TRYPSIN_HIS"/>
    <property type="match status" value="1"/>
</dbReference>
<feature type="domain" description="Peptidase S1" evidence="7">
    <location>
        <begin position="26"/>
        <end position="244"/>
    </location>
</feature>
<gene>
    <name evidence="8" type="ORF">OV079_19335</name>
</gene>
<keyword evidence="3" id="KW-1015">Disulfide bond</keyword>
<evidence type="ECO:0000256" key="6">
    <source>
        <dbReference type="SAM" id="SignalP"/>
    </source>
</evidence>
<keyword evidence="9" id="KW-1185">Reference proteome</keyword>
<protein>
    <recommendedName>
        <fullName evidence="5">trypsin</fullName>
        <ecNumber evidence="5">3.4.21.4</ecNumber>
    </recommendedName>
</protein>
<evidence type="ECO:0000313" key="9">
    <source>
        <dbReference type="Proteomes" id="UP001150924"/>
    </source>
</evidence>
<feature type="signal peptide" evidence="6">
    <location>
        <begin position="1"/>
        <end position="17"/>
    </location>
</feature>
<dbReference type="InterPro" id="IPR009003">
    <property type="entry name" value="Peptidase_S1_PA"/>
</dbReference>
<dbReference type="GO" id="GO:0004252">
    <property type="term" value="F:serine-type endopeptidase activity"/>
    <property type="evidence" value="ECO:0007669"/>
    <property type="project" value="UniProtKB-EC"/>
</dbReference>
<keyword evidence="6" id="KW-0732">Signal</keyword>
<reference evidence="8" key="1">
    <citation type="submission" date="2022-11" db="EMBL/GenBank/DDBJ databases">
        <title>Minimal conservation of predation-associated metabolite biosynthetic gene clusters underscores biosynthetic potential of Myxococcota including descriptions for ten novel species: Archangium lansinium sp. nov., Myxococcus landrumus sp. nov., Nannocystis bai.</title>
        <authorList>
            <person name="Ahearne A."/>
            <person name="Stevens C."/>
            <person name="Phillips K."/>
        </authorList>
    </citation>
    <scope>NUCLEOTIDE SEQUENCE</scope>
    <source>
        <strain evidence="8">Na p29</strain>
    </source>
</reference>
<dbReference type="PRINTS" id="PR00722">
    <property type="entry name" value="CHYMOTRYPSIN"/>
</dbReference>
<evidence type="ECO:0000256" key="3">
    <source>
        <dbReference type="ARBA" id="ARBA00023157"/>
    </source>
</evidence>
<name>A0A9X3IYJ7_9BACT</name>
<dbReference type="Gene3D" id="2.40.10.10">
    <property type="entry name" value="Trypsin-like serine proteases"/>
    <property type="match status" value="1"/>
</dbReference>
<dbReference type="InterPro" id="IPR050430">
    <property type="entry name" value="Peptidase_S1"/>
</dbReference>
<dbReference type="PROSITE" id="PS50240">
    <property type="entry name" value="TRYPSIN_DOM"/>
    <property type="match status" value="1"/>
</dbReference>
<keyword evidence="8" id="KW-0645">Protease</keyword>
<proteinExistence type="inferred from homology"/>
<evidence type="ECO:0000256" key="5">
    <source>
        <dbReference type="ARBA" id="ARBA00038868"/>
    </source>
</evidence>
<accession>A0A9X3IYJ7</accession>
<dbReference type="InterPro" id="IPR018114">
    <property type="entry name" value="TRYPSIN_HIS"/>
</dbReference>
<dbReference type="EC" id="3.4.21.4" evidence="5"/>
<comment type="similarity">
    <text evidence="1">Belongs to the peptidase S1 family.</text>
</comment>
<dbReference type="InterPro" id="IPR001254">
    <property type="entry name" value="Trypsin_dom"/>
</dbReference>
<dbReference type="PANTHER" id="PTHR24276:SF97">
    <property type="entry name" value="GH13245P2-RELATED"/>
    <property type="match status" value="1"/>
</dbReference>
<evidence type="ECO:0000256" key="1">
    <source>
        <dbReference type="ARBA" id="ARBA00007664"/>
    </source>
</evidence>
<evidence type="ECO:0000313" key="8">
    <source>
        <dbReference type="EMBL" id="MCY1007664.1"/>
    </source>
</evidence>
<feature type="chain" id="PRO_5040753306" description="trypsin" evidence="6">
    <location>
        <begin position="18"/>
        <end position="296"/>
    </location>
</feature>
<dbReference type="Pfam" id="PF00089">
    <property type="entry name" value="Trypsin"/>
    <property type="match status" value="1"/>
</dbReference>
<evidence type="ECO:0000256" key="2">
    <source>
        <dbReference type="ARBA" id="ARBA00022757"/>
    </source>
</evidence>
<keyword evidence="8" id="KW-0378">Hydrolase</keyword>
<dbReference type="GO" id="GO:0006508">
    <property type="term" value="P:proteolysis"/>
    <property type="evidence" value="ECO:0007669"/>
    <property type="project" value="UniProtKB-KW"/>
</dbReference>
<dbReference type="PANTHER" id="PTHR24276">
    <property type="entry name" value="POLYSERASE-RELATED"/>
    <property type="match status" value="1"/>
</dbReference>
<dbReference type="InterPro" id="IPR043504">
    <property type="entry name" value="Peptidase_S1_PA_chymotrypsin"/>
</dbReference>
<dbReference type="InterPro" id="IPR001314">
    <property type="entry name" value="Peptidase_S1A"/>
</dbReference>
<evidence type="ECO:0000256" key="4">
    <source>
        <dbReference type="ARBA" id="ARBA00036320"/>
    </source>
</evidence>
<comment type="catalytic activity">
    <reaction evidence="4">
        <text>Preferential cleavage: Arg-|-Xaa, Lys-|-Xaa.</text>
        <dbReference type="EC" id="3.4.21.4"/>
    </reaction>
</comment>
<dbReference type="Proteomes" id="UP001150924">
    <property type="component" value="Unassembled WGS sequence"/>
</dbReference>
<organism evidence="8 9">
    <name type="scientific">Nannocystis pusilla</name>
    <dbReference type="NCBI Taxonomy" id="889268"/>
    <lineage>
        <taxon>Bacteria</taxon>
        <taxon>Pseudomonadati</taxon>
        <taxon>Myxococcota</taxon>
        <taxon>Polyangia</taxon>
        <taxon>Nannocystales</taxon>
        <taxon>Nannocystaceae</taxon>
        <taxon>Nannocystis</taxon>
    </lineage>
</organism>
<dbReference type="SUPFAM" id="SSF50494">
    <property type="entry name" value="Trypsin-like serine proteases"/>
    <property type="match status" value="1"/>
</dbReference>
<dbReference type="RefSeq" id="WP_267770307.1">
    <property type="nucleotide sequence ID" value="NZ_JAPNKE010000002.1"/>
</dbReference>
<dbReference type="EMBL" id="JAPNKE010000002">
    <property type="protein sequence ID" value="MCY1007664.1"/>
    <property type="molecule type" value="Genomic_DNA"/>
</dbReference>
<comment type="caution">
    <text evidence="8">The sequence shown here is derived from an EMBL/GenBank/DDBJ whole genome shotgun (WGS) entry which is preliminary data.</text>
</comment>
<sequence>MVSVGLLLVLAAPLPVAAPERPPAPILGGTVVESDAWPEVVAMIYGPSICTGTLVSDRVVLTAAHCIVSATGWPKSVRFGGDVGEPGTRVIAVERVGSHPDYCSDLMTCKWDIWDYGYLVLAEPATDIAPARPLRVQDEWDETMAIGEVVTLVGYGLNEAGVTGIKRQVDASIVRFSPTGFEFRAGGDGIDSCSGDSGGPAFVTLASGEVRLAGVTSRGSEPCGKGGYYGIPAAVLCWLHDETGVDLREPSCGTCDCLDTTPAEPSRCGCREAGPAGSWLALLLLCGTRRRGGRAR</sequence>
<evidence type="ECO:0000259" key="7">
    <source>
        <dbReference type="PROSITE" id="PS50240"/>
    </source>
</evidence>
<keyword evidence="2" id="KW-0222">Digestion</keyword>